<dbReference type="PROSITE" id="PS50833">
    <property type="entry name" value="BRIX"/>
    <property type="match status" value="1"/>
</dbReference>
<dbReference type="InterPro" id="IPR045112">
    <property type="entry name" value="PPAN-like"/>
</dbReference>
<evidence type="ECO:0000259" key="2">
    <source>
        <dbReference type="PROSITE" id="PS50833"/>
    </source>
</evidence>
<accession>A0A1E3PL49</accession>
<dbReference type="STRING" id="857566.A0A1E3PL49"/>
<reference evidence="3 4" key="1">
    <citation type="journal article" date="2016" name="Proc. Natl. Acad. Sci. U.S.A.">
        <title>Comparative genomics of biotechnologically important yeasts.</title>
        <authorList>
            <person name="Riley R."/>
            <person name="Haridas S."/>
            <person name="Wolfe K.H."/>
            <person name="Lopes M.R."/>
            <person name="Hittinger C.T."/>
            <person name="Goeker M."/>
            <person name="Salamov A.A."/>
            <person name="Wisecaver J.H."/>
            <person name="Long T.M."/>
            <person name="Calvey C.H."/>
            <person name="Aerts A.L."/>
            <person name="Barry K.W."/>
            <person name="Choi C."/>
            <person name="Clum A."/>
            <person name="Coughlan A.Y."/>
            <person name="Deshpande S."/>
            <person name="Douglass A.P."/>
            <person name="Hanson S.J."/>
            <person name="Klenk H.-P."/>
            <person name="LaButti K.M."/>
            <person name="Lapidus A."/>
            <person name="Lindquist E.A."/>
            <person name="Lipzen A.M."/>
            <person name="Meier-Kolthoff J.P."/>
            <person name="Ohm R.A."/>
            <person name="Otillar R.P."/>
            <person name="Pangilinan J.L."/>
            <person name="Peng Y."/>
            <person name="Rokas A."/>
            <person name="Rosa C.A."/>
            <person name="Scheuner C."/>
            <person name="Sibirny A.A."/>
            <person name="Slot J.C."/>
            <person name="Stielow J.B."/>
            <person name="Sun H."/>
            <person name="Kurtzman C.P."/>
            <person name="Blackwell M."/>
            <person name="Grigoriev I.V."/>
            <person name="Jeffries T.W."/>
        </authorList>
    </citation>
    <scope>NUCLEOTIDE SEQUENCE [LARGE SCALE GENOMIC DNA]</scope>
    <source>
        <strain evidence="3 4">DSM 6958</strain>
    </source>
</reference>
<evidence type="ECO:0000313" key="3">
    <source>
        <dbReference type="EMBL" id="ODQ66166.1"/>
    </source>
</evidence>
<sequence length="426" mass="47230">MAKRRTKKRTHTQATEEEVQATPRSMVLKLGAHSKPTPSLTSLVKDVRAIMQPHTATRLKERKANKLKDFLVMAGPLGVSHLMLFSQSEQGNVNLRIARTPRGPTLCFKVLSYSLSKDIRKITRRPKSLAGADFAHPPLLVMNNFTTAKSENKKPEDLLMTSMFQNMFPPISAQSSKPSAIRRVLMITKNSDTGYLELRHYAIDTQAVDVSKGVKRLLNAKRLKKNVPNLGKRGDVSELLLDNAGAGFTSESELDDDAIVSVAQSSIQRPVKKELTAADDNNSIGTTKRAVKLTEVGPRMCLQLVKIEEGVCDGKILHHAYIKKTPKEIKEMEKKVAAQQKLKAIRRKEQEENVKRKLEAKAQVGGRMKRGAEKAKLAATAEGSADEASADAKSDNEEDMNVEEMSDYDLELADAKLKSDDEEMSE</sequence>
<dbReference type="GO" id="GO:0019843">
    <property type="term" value="F:rRNA binding"/>
    <property type="evidence" value="ECO:0007669"/>
    <property type="project" value="InterPro"/>
</dbReference>
<dbReference type="AlphaFoldDB" id="A0A1E3PL49"/>
<dbReference type="GO" id="GO:0030687">
    <property type="term" value="C:preribosome, large subunit precursor"/>
    <property type="evidence" value="ECO:0007669"/>
    <property type="project" value="TreeGrafter"/>
</dbReference>
<feature type="compositionally biased region" description="Basic residues" evidence="1">
    <location>
        <begin position="1"/>
        <end position="11"/>
    </location>
</feature>
<dbReference type="PANTHER" id="PTHR12661">
    <property type="entry name" value="PETER PAN-RELATED"/>
    <property type="match status" value="1"/>
</dbReference>
<dbReference type="GO" id="GO:0006364">
    <property type="term" value="P:rRNA processing"/>
    <property type="evidence" value="ECO:0007669"/>
    <property type="project" value="InterPro"/>
</dbReference>
<dbReference type="PANTHER" id="PTHR12661:SF5">
    <property type="entry name" value="SUPPRESSOR OF SWI4 1 HOMOLOG"/>
    <property type="match status" value="1"/>
</dbReference>
<feature type="domain" description="Brix" evidence="2">
    <location>
        <begin position="26"/>
        <end position="313"/>
    </location>
</feature>
<dbReference type="OrthoDB" id="10261452at2759"/>
<dbReference type="GO" id="GO:0000027">
    <property type="term" value="P:ribosomal large subunit assembly"/>
    <property type="evidence" value="ECO:0007669"/>
    <property type="project" value="TreeGrafter"/>
</dbReference>
<proteinExistence type="predicted"/>
<evidence type="ECO:0000256" key="1">
    <source>
        <dbReference type="SAM" id="MobiDB-lite"/>
    </source>
</evidence>
<feature type="compositionally biased region" description="Basic and acidic residues" evidence="1">
    <location>
        <begin position="348"/>
        <end position="360"/>
    </location>
</feature>
<protein>
    <submittedName>
        <fullName evidence="3">Brix-domain-containing protein</fullName>
    </submittedName>
</protein>
<keyword evidence="4" id="KW-1185">Reference proteome</keyword>
<organism evidence="3 4">
    <name type="scientific">Nadsonia fulvescens var. elongata DSM 6958</name>
    <dbReference type="NCBI Taxonomy" id="857566"/>
    <lineage>
        <taxon>Eukaryota</taxon>
        <taxon>Fungi</taxon>
        <taxon>Dikarya</taxon>
        <taxon>Ascomycota</taxon>
        <taxon>Saccharomycotina</taxon>
        <taxon>Dipodascomycetes</taxon>
        <taxon>Dipodascales</taxon>
        <taxon>Dipodascales incertae sedis</taxon>
        <taxon>Nadsonia</taxon>
    </lineage>
</organism>
<dbReference type="EMBL" id="KV454409">
    <property type="protein sequence ID" value="ODQ66166.1"/>
    <property type="molecule type" value="Genomic_DNA"/>
</dbReference>
<feature type="compositionally biased region" description="Acidic residues" evidence="1">
    <location>
        <begin position="396"/>
        <end position="412"/>
    </location>
</feature>
<feature type="region of interest" description="Disordered" evidence="1">
    <location>
        <begin position="1"/>
        <end position="22"/>
    </location>
</feature>
<name>A0A1E3PL49_9ASCO</name>
<dbReference type="SMART" id="SM00879">
    <property type="entry name" value="Brix"/>
    <property type="match status" value="1"/>
</dbReference>
<dbReference type="Proteomes" id="UP000095009">
    <property type="component" value="Unassembled WGS sequence"/>
</dbReference>
<feature type="region of interest" description="Disordered" evidence="1">
    <location>
        <begin position="348"/>
        <end position="426"/>
    </location>
</feature>
<dbReference type="Pfam" id="PF04427">
    <property type="entry name" value="Brix"/>
    <property type="match status" value="1"/>
</dbReference>
<dbReference type="InterPro" id="IPR007109">
    <property type="entry name" value="Brix"/>
</dbReference>
<gene>
    <name evidence="3" type="ORF">NADFUDRAFT_65969</name>
</gene>
<evidence type="ECO:0000313" key="4">
    <source>
        <dbReference type="Proteomes" id="UP000095009"/>
    </source>
</evidence>